<reference evidence="3" key="1">
    <citation type="submission" date="2021-02" db="EMBL/GenBank/DDBJ databases">
        <authorList>
            <person name="Dougan E. K."/>
            <person name="Rhodes N."/>
            <person name="Thang M."/>
            <person name="Chan C."/>
        </authorList>
    </citation>
    <scope>NUCLEOTIDE SEQUENCE</scope>
</reference>
<protein>
    <recommendedName>
        <fullName evidence="2">WW domain-containing protein</fullName>
    </recommendedName>
</protein>
<dbReference type="EMBL" id="CAJNDS010002299">
    <property type="protein sequence ID" value="CAE7419353.1"/>
    <property type="molecule type" value="Genomic_DNA"/>
</dbReference>
<keyword evidence="1" id="KW-0175">Coiled coil</keyword>
<dbReference type="CDD" id="cd00201">
    <property type="entry name" value="WW"/>
    <property type="match status" value="1"/>
</dbReference>
<feature type="coiled-coil region" evidence="1">
    <location>
        <begin position="55"/>
        <end position="82"/>
    </location>
</feature>
<dbReference type="SUPFAM" id="SSF51045">
    <property type="entry name" value="WW domain"/>
    <property type="match status" value="1"/>
</dbReference>
<keyword evidence="4" id="KW-1185">Reference proteome</keyword>
<dbReference type="InterPro" id="IPR001202">
    <property type="entry name" value="WW_dom"/>
</dbReference>
<dbReference type="PROSITE" id="PS50020">
    <property type="entry name" value="WW_DOMAIN_2"/>
    <property type="match status" value="1"/>
</dbReference>
<dbReference type="Pfam" id="PF00397">
    <property type="entry name" value="WW"/>
    <property type="match status" value="1"/>
</dbReference>
<proteinExistence type="predicted"/>
<evidence type="ECO:0000313" key="3">
    <source>
        <dbReference type="EMBL" id="CAE7419353.1"/>
    </source>
</evidence>
<dbReference type="AlphaFoldDB" id="A0A812R5D1"/>
<comment type="caution">
    <text evidence="3">The sequence shown here is derived from an EMBL/GenBank/DDBJ whole genome shotgun (WGS) entry which is preliminary data.</text>
</comment>
<evidence type="ECO:0000256" key="1">
    <source>
        <dbReference type="SAM" id="Coils"/>
    </source>
</evidence>
<accession>A0A812R5D1</accession>
<organism evidence="3 4">
    <name type="scientific">Symbiodinium natans</name>
    <dbReference type="NCBI Taxonomy" id="878477"/>
    <lineage>
        <taxon>Eukaryota</taxon>
        <taxon>Sar</taxon>
        <taxon>Alveolata</taxon>
        <taxon>Dinophyceae</taxon>
        <taxon>Suessiales</taxon>
        <taxon>Symbiodiniaceae</taxon>
        <taxon>Symbiodinium</taxon>
    </lineage>
</organism>
<dbReference type="PROSITE" id="PS01159">
    <property type="entry name" value="WW_DOMAIN_1"/>
    <property type="match status" value="1"/>
</dbReference>
<evidence type="ECO:0000259" key="2">
    <source>
        <dbReference type="PROSITE" id="PS50020"/>
    </source>
</evidence>
<sequence>MDTRRDSLRLLTGWTLQGYSAGASVQASREARRRGDLESHEGVVEKLTGTPPALQVKVEEEIRSLEEQRRQVLQELEATSTKLAQARDSRMALLQQHAEVTAKHRQKTSQLESELQDLRPAGFYKVLSPRAANMTEGELVGALKRTTERWAQLQRRFATAGKERTQTTIAELKKREEAVALQAGEVLQHHAQLQLNCFQAASREVGEAVGSLLDVARARADLMARGLSPELEDVYSIAAAPRRQDMRKLRSALAVVESAWQEAATLWDSTNSATGPVAKAKADQAAGVLPQLEAARGRLAQCLGELERADPDLYDLAMLAADEDVGEFIAASSASSGLPHGWEAITAEDGAVYYHNLVSGTTQWEPPTQDAAVCAGWRLFQAEDGGWFYHNPYDGHGIWWPELPTYPAAPDSLDSLRKDVSED</sequence>
<feature type="domain" description="WW" evidence="2">
    <location>
        <begin position="336"/>
        <end position="369"/>
    </location>
</feature>
<name>A0A812R5D1_9DINO</name>
<dbReference type="Proteomes" id="UP000604046">
    <property type="component" value="Unassembled WGS sequence"/>
</dbReference>
<evidence type="ECO:0000313" key="4">
    <source>
        <dbReference type="Proteomes" id="UP000604046"/>
    </source>
</evidence>
<dbReference type="InterPro" id="IPR036020">
    <property type="entry name" value="WW_dom_sf"/>
</dbReference>
<dbReference type="OrthoDB" id="447424at2759"/>
<gene>
    <name evidence="3" type="ORF">SNAT2548_LOCUS22809</name>
</gene>
<dbReference type="Gene3D" id="2.20.70.10">
    <property type="match status" value="1"/>
</dbReference>
<dbReference type="SMART" id="SM00456">
    <property type="entry name" value="WW"/>
    <property type="match status" value="1"/>
</dbReference>